<dbReference type="RefSeq" id="XP_033595955.1">
    <property type="nucleotide sequence ID" value="XM_033744880.1"/>
</dbReference>
<evidence type="ECO:0000256" key="1">
    <source>
        <dbReference type="SAM" id="MobiDB-lite"/>
    </source>
</evidence>
<protein>
    <submittedName>
        <fullName evidence="2">Uncharacterized protein</fullName>
    </submittedName>
</protein>
<feature type="region of interest" description="Disordered" evidence="1">
    <location>
        <begin position="180"/>
        <end position="265"/>
    </location>
</feature>
<feature type="compositionally biased region" description="Polar residues" evidence="1">
    <location>
        <begin position="189"/>
        <end position="215"/>
    </location>
</feature>
<keyword evidence="3" id="KW-1185">Reference proteome</keyword>
<dbReference type="EMBL" id="ML996584">
    <property type="protein sequence ID" value="KAF2753504.1"/>
    <property type="molecule type" value="Genomic_DNA"/>
</dbReference>
<feature type="compositionally biased region" description="Basic residues" evidence="1">
    <location>
        <begin position="236"/>
        <end position="257"/>
    </location>
</feature>
<accession>A0A6A6VUV4</accession>
<evidence type="ECO:0000313" key="2">
    <source>
        <dbReference type="EMBL" id="KAF2753504.1"/>
    </source>
</evidence>
<dbReference type="GeneID" id="54485934"/>
<sequence>MSKFAMLKPPVSQPILKRAFLEYPSALFSTHRLEDKGMIQRVNIQPNKYHPRDQRTERIVYVEPHNAKIASNIPLFTYLIKSHNPEKEKWFPIQAVFRDDDQLTNKYAYVLMNGNVEMAWSKGTKKWKELWPDNWIVMPKKEQEKRTEEYKALHRQELDEAEDAEPGKQAHWGLEEAEAFPKPEESDKQSSVTHSVRDSSNLKGHVSKTQSTRMNSLAIADKGTVEVKPQIEQPKKASRKQAAKRKMKKKKAAKKAAAKSGEEDT</sequence>
<evidence type="ECO:0000313" key="3">
    <source>
        <dbReference type="Proteomes" id="UP000799437"/>
    </source>
</evidence>
<dbReference type="Proteomes" id="UP000799437">
    <property type="component" value="Unassembled WGS sequence"/>
</dbReference>
<dbReference type="OrthoDB" id="439993at2759"/>
<name>A0A6A6VUV4_9PEZI</name>
<organism evidence="2 3">
    <name type="scientific">Pseudovirgaria hyperparasitica</name>
    <dbReference type="NCBI Taxonomy" id="470096"/>
    <lineage>
        <taxon>Eukaryota</taxon>
        <taxon>Fungi</taxon>
        <taxon>Dikarya</taxon>
        <taxon>Ascomycota</taxon>
        <taxon>Pezizomycotina</taxon>
        <taxon>Dothideomycetes</taxon>
        <taxon>Dothideomycetes incertae sedis</taxon>
        <taxon>Acrospermales</taxon>
        <taxon>Acrospermaceae</taxon>
        <taxon>Pseudovirgaria</taxon>
    </lineage>
</organism>
<gene>
    <name evidence="2" type="ORF">EJ05DRAFT_480499</name>
</gene>
<reference evidence="2" key="1">
    <citation type="journal article" date="2020" name="Stud. Mycol.">
        <title>101 Dothideomycetes genomes: a test case for predicting lifestyles and emergence of pathogens.</title>
        <authorList>
            <person name="Haridas S."/>
            <person name="Albert R."/>
            <person name="Binder M."/>
            <person name="Bloem J."/>
            <person name="Labutti K."/>
            <person name="Salamov A."/>
            <person name="Andreopoulos B."/>
            <person name="Baker S."/>
            <person name="Barry K."/>
            <person name="Bills G."/>
            <person name="Bluhm B."/>
            <person name="Cannon C."/>
            <person name="Castanera R."/>
            <person name="Culley D."/>
            <person name="Daum C."/>
            <person name="Ezra D."/>
            <person name="Gonzalez J."/>
            <person name="Henrissat B."/>
            <person name="Kuo A."/>
            <person name="Liang C."/>
            <person name="Lipzen A."/>
            <person name="Lutzoni F."/>
            <person name="Magnuson J."/>
            <person name="Mondo S."/>
            <person name="Nolan M."/>
            <person name="Ohm R."/>
            <person name="Pangilinan J."/>
            <person name="Park H.-J."/>
            <person name="Ramirez L."/>
            <person name="Alfaro M."/>
            <person name="Sun H."/>
            <person name="Tritt A."/>
            <person name="Yoshinaga Y."/>
            <person name="Zwiers L.-H."/>
            <person name="Turgeon B."/>
            <person name="Goodwin S."/>
            <person name="Spatafora J."/>
            <person name="Crous P."/>
            <person name="Grigoriev I."/>
        </authorList>
    </citation>
    <scope>NUCLEOTIDE SEQUENCE</scope>
    <source>
        <strain evidence="2">CBS 121739</strain>
    </source>
</reference>
<proteinExistence type="predicted"/>
<dbReference type="AlphaFoldDB" id="A0A6A6VUV4"/>